<feature type="signal peptide" evidence="8">
    <location>
        <begin position="1"/>
        <end position="24"/>
    </location>
</feature>
<keyword evidence="4 8" id="KW-0732">Signal</keyword>
<keyword evidence="5" id="KW-0406">Ion transport</keyword>
<proteinExistence type="predicted"/>
<dbReference type="EMBL" id="FXAG01000001">
    <property type="protein sequence ID" value="SME94471.1"/>
    <property type="molecule type" value="Genomic_DNA"/>
</dbReference>
<evidence type="ECO:0000256" key="7">
    <source>
        <dbReference type="ARBA" id="ARBA00023237"/>
    </source>
</evidence>
<dbReference type="InterPro" id="IPR050298">
    <property type="entry name" value="Gram-neg_bact_OMP"/>
</dbReference>
<organism evidence="9 10">
    <name type="scientific">Pseudogulbenkiania subflava DSM 22618</name>
    <dbReference type="NCBI Taxonomy" id="1123014"/>
    <lineage>
        <taxon>Bacteria</taxon>
        <taxon>Pseudomonadati</taxon>
        <taxon>Pseudomonadota</taxon>
        <taxon>Betaproteobacteria</taxon>
        <taxon>Neisseriales</taxon>
        <taxon>Chromobacteriaceae</taxon>
        <taxon>Pseudogulbenkiania</taxon>
    </lineage>
</organism>
<evidence type="ECO:0000256" key="8">
    <source>
        <dbReference type="SAM" id="SignalP"/>
    </source>
</evidence>
<reference evidence="10" key="1">
    <citation type="submission" date="2017-04" db="EMBL/GenBank/DDBJ databases">
        <authorList>
            <person name="Varghese N."/>
            <person name="Submissions S."/>
        </authorList>
    </citation>
    <scope>NUCLEOTIDE SEQUENCE [LARGE SCALE GENOMIC DNA]</scope>
    <source>
        <strain evidence="10">DSM 22618</strain>
    </source>
</reference>
<feature type="chain" id="PRO_5013006446" evidence="8">
    <location>
        <begin position="25"/>
        <end position="376"/>
    </location>
</feature>
<keyword evidence="1" id="KW-0813">Transport</keyword>
<dbReference type="GO" id="GO:0015288">
    <property type="term" value="F:porin activity"/>
    <property type="evidence" value="ECO:0007669"/>
    <property type="project" value="UniProtKB-KW"/>
</dbReference>
<dbReference type="InterPro" id="IPR023614">
    <property type="entry name" value="Porin_dom_sf"/>
</dbReference>
<dbReference type="RefSeq" id="WP_085274637.1">
    <property type="nucleotide sequence ID" value="NZ_FXAG01000001.1"/>
</dbReference>
<accession>A0A1Y6B7D3</accession>
<keyword evidence="6" id="KW-0626">Porin</keyword>
<dbReference type="GO" id="GO:0046930">
    <property type="term" value="C:pore complex"/>
    <property type="evidence" value="ECO:0007669"/>
    <property type="project" value="UniProtKB-KW"/>
</dbReference>
<keyword evidence="2" id="KW-0472">Membrane</keyword>
<evidence type="ECO:0000256" key="1">
    <source>
        <dbReference type="ARBA" id="ARBA00022448"/>
    </source>
</evidence>
<evidence type="ECO:0000313" key="10">
    <source>
        <dbReference type="Proteomes" id="UP000192920"/>
    </source>
</evidence>
<evidence type="ECO:0000256" key="3">
    <source>
        <dbReference type="ARBA" id="ARBA00022692"/>
    </source>
</evidence>
<name>A0A1Y6B7D3_9NEIS</name>
<keyword evidence="2" id="KW-1134">Transmembrane beta strand</keyword>
<keyword evidence="3" id="KW-0812">Transmembrane</keyword>
<keyword evidence="10" id="KW-1185">Reference proteome</keyword>
<evidence type="ECO:0000256" key="5">
    <source>
        <dbReference type="ARBA" id="ARBA00023065"/>
    </source>
</evidence>
<dbReference type="Proteomes" id="UP000192920">
    <property type="component" value="Unassembled WGS sequence"/>
</dbReference>
<evidence type="ECO:0000256" key="2">
    <source>
        <dbReference type="ARBA" id="ARBA00022452"/>
    </source>
</evidence>
<evidence type="ECO:0000256" key="6">
    <source>
        <dbReference type="ARBA" id="ARBA00023114"/>
    </source>
</evidence>
<evidence type="ECO:0000313" key="9">
    <source>
        <dbReference type="EMBL" id="SME94471.1"/>
    </source>
</evidence>
<dbReference type="AlphaFoldDB" id="A0A1Y6B7D3"/>
<dbReference type="STRING" id="1123014.SAMN02745746_00254"/>
<evidence type="ECO:0000256" key="4">
    <source>
        <dbReference type="ARBA" id="ARBA00022729"/>
    </source>
</evidence>
<dbReference type="PANTHER" id="PTHR34501">
    <property type="entry name" value="PROTEIN YDDL-RELATED"/>
    <property type="match status" value="1"/>
</dbReference>
<protein>
    <submittedName>
        <fullName evidence="9">Outer membrane protein (Porin)</fullName>
    </submittedName>
</protein>
<sequence length="376" mass="39626">MKTRTQTTLLASLVAALFAGQAMALEVYNDKGWTLDISGSVNAFYTTSKADNAERSSQIENGLLPGYFNITAATKQKGLDIKGVIGMWPGIDSDSPAFAGTTSGVGKSTVDARTNYLSFGNDKIGTFKFGRDIGLFQSNAILNDMTLIGVGGGAGLARNINTTLGGIGAGYIYAEFQPQITYTTPDYNGFHASLGVFDNKDVDSTGTTGSHPGYQGLAEYGFKSNAASGKAWLGFVNQQFTRIRDNNATGFELGAKADIGNVGLMAQGFSGKGIGDTILFSGGTDADGNNRRSNGYLAQATYKIDDLKLGVSYGESRTKATSEEGSGDINRVAGTTLGAYYSLTPNLTLVGELNRRRNKVTDIDTDSVSLGAILFF</sequence>
<dbReference type="GO" id="GO:0006811">
    <property type="term" value="P:monoatomic ion transport"/>
    <property type="evidence" value="ECO:0007669"/>
    <property type="project" value="UniProtKB-KW"/>
</dbReference>
<keyword evidence="7" id="KW-0998">Cell outer membrane</keyword>
<gene>
    <name evidence="9" type="ORF">SAMN02745746_00254</name>
</gene>
<dbReference type="PANTHER" id="PTHR34501:SF9">
    <property type="entry name" value="MAJOR OUTER MEMBRANE PROTEIN P.IA"/>
    <property type="match status" value="1"/>
</dbReference>
<dbReference type="Gene3D" id="2.40.160.10">
    <property type="entry name" value="Porin"/>
    <property type="match status" value="1"/>
</dbReference>
<dbReference type="SUPFAM" id="SSF56935">
    <property type="entry name" value="Porins"/>
    <property type="match status" value="1"/>
</dbReference>